<name>A0ABT5P3T2_9PSED</name>
<evidence type="ECO:0000313" key="2">
    <source>
        <dbReference type="Proteomes" id="UP001148184"/>
    </source>
</evidence>
<dbReference type="RefSeq" id="WP_273891815.1">
    <property type="nucleotide sequence ID" value="NZ_JAMDGP010000047.1"/>
</dbReference>
<accession>A0ABT5P3T2</accession>
<gene>
    <name evidence="1" type="ORF">M5G17_04490</name>
</gene>
<evidence type="ECO:0000313" key="1">
    <source>
        <dbReference type="EMBL" id="MDD1012942.1"/>
    </source>
</evidence>
<keyword evidence="2" id="KW-1185">Reference proteome</keyword>
<sequence>MDDYSVWTAGGTLLLFAPGVPPGQRQAVLDSLLYSQLRANKVVGSRFLLYPSWYGQYRKELSACGWLITQFFHDAQSASARSVLAPSQPLRLWLDSQCASADSIIERGLATLQGAQSSLDAFRSFTFQGHACGTRVALEIGLVQPGPQVHLCSIALQTSAALEQVGIERPLLAGALQGEILVKGLSAQLDEQQFEPRRAQLRVLIERKQQEQLYLSNPGDVQGGDHE</sequence>
<dbReference type="EMBL" id="JAMDGZ010000010">
    <property type="protein sequence ID" value="MDD1012942.1"/>
    <property type="molecule type" value="Genomic_DNA"/>
</dbReference>
<comment type="caution">
    <text evidence="1">The sequence shown here is derived from an EMBL/GenBank/DDBJ whole genome shotgun (WGS) entry which is preliminary data.</text>
</comment>
<protein>
    <submittedName>
        <fullName evidence="1">Uncharacterized protein</fullName>
    </submittedName>
</protein>
<reference evidence="1 2" key="1">
    <citation type="submission" date="2022-05" db="EMBL/GenBank/DDBJ databases">
        <title>Novel Pseudomonas spp. Isolated from a Rainbow Trout Aquaculture Facility.</title>
        <authorList>
            <person name="Testerman T."/>
            <person name="Graf J."/>
        </authorList>
    </citation>
    <scope>NUCLEOTIDE SEQUENCE [LARGE SCALE GENOMIC DNA]</scope>
    <source>
        <strain evidence="1 2">ID1025</strain>
    </source>
</reference>
<proteinExistence type="predicted"/>
<dbReference type="Proteomes" id="UP001148184">
    <property type="component" value="Unassembled WGS sequence"/>
</dbReference>
<organism evidence="1 2">
    <name type="scientific">Pseudomonas rubra</name>
    <dbReference type="NCBI Taxonomy" id="2942627"/>
    <lineage>
        <taxon>Bacteria</taxon>
        <taxon>Pseudomonadati</taxon>
        <taxon>Pseudomonadota</taxon>
        <taxon>Gammaproteobacteria</taxon>
        <taxon>Pseudomonadales</taxon>
        <taxon>Pseudomonadaceae</taxon>
        <taxon>Pseudomonas</taxon>
    </lineage>
</organism>